<dbReference type="EMBL" id="KN832170">
    <property type="protein sequence ID" value="KIN93433.1"/>
    <property type="molecule type" value="Genomic_DNA"/>
</dbReference>
<evidence type="ECO:0000313" key="2">
    <source>
        <dbReference type="Proteomes" id="UP000054217"/>
    </source>
</evidence>
<reference evidence="2" key="2">
    <citation type="submission" date="2015-01" db="EMBL/GenBank/DDBJ databases">
        <title>Evolutionary Origins and Diversification of the Mycorrhizal Mutualists.</title>
        <authorList>
            <consortium name="DOE Joint Genome Institute"/>
            <consortium name="Mycorrhizal Genomics Consortium"/>
            <person name="Kohler A."/>
            <person name="Kuo A."/>
            <person name="Nagy L.G."/>
            <person name="Floudas D."/>
            <person name="Copeland A."/>
            <person name="Barry K.W."/>
            <person name="Cichocki N."/>
            <person name="Veneault-Fourrey C."/>
            <person name="LaButti K."/>
            <person name="Lindquist E.A."/>
            <person name="Lipzen A."/>
            <person name="Lundell T."/>
            <person name="Morin E."/>
            <person name="Murat C."/>
            <person name="Riley R."/>
            <person name="Ohm R."/>
            <person name="Sun H."/>
            <person name="Tunlid A."/>
            <person name="Henrissat B."/>
            <person name="Grigoriev I.V."/>
            <person name="Hibbett D.S."/>
            <person name="Martin F."/>
        </authorList>
    </citation>
    <scope>NUCLEOTIDE SEQUENCE [LARGE SCALE GENOMIC DNA]</scope>
    <source>
        <strain evidence="2">Marx 270</strain>
    </source>
</reference>
<sequence>MYQRNLLKTVEDHPIGICPPSSHHVGTHHSKWNSLLANFSVLASTDICYTISVDRLKRASRSLKPIPLQGGVSKTAGGNGGLLGSQNSATRAFTRLWGSGGPQGALVSTLYVRIVQHRANQPSRTLNEI</sequence>
<dbReference type="InParanoid" id="A0A0C3NCY1"/>
<proteinExistence type="predicted"/>
<accession>A0A0C3NCY1</accession>
<keyword evidence="2" id="KW-1185">Reference proteome</keyword>
<dbReference type="Proteomes" id="UP000054217">
    <property type="component" value="Unassembled WGS sequence"/>
</dbReference>
<dbReference type="HOGENOM" id="CLU_1949700_0_0_1"/>
<protein>
    <submittedName>
        <fullName evidence="1">Uncharacterized protein</fullName>
    </submittedName>
</protein>
<gene>
    <name evidence="1" type="ORF">M404DRAFT_510689</name>
</gene>
<evidence type="ECO:0000313" key="1">
    <source>
        <dbReference type="EMBL" id="KIN93433.1"/>
    </source>
</evidence>
<dbReference type="AlphaFoldDB" id="A0A0C3NCY1"/>
<name>A0A0C3NCY1_PISTI</name>
<organism evidence="1 2">
    <name type="scientific">Pisolithus tinctorius Marx 270</name>
    <dbReference type="NCBI Taxonomy" id="870435"/>
    <lineage>
        <taxon>Eukaryota</taxon>
        <taxon>Fungi</taxon>
        <taxon>Dikarya</taxon>
        <taxon>Basidiomycota</taxon>
        <taxon>Agaricomycotina</taxon>
        <taxon>Agaricomycetes</taxon>
        <taxon>Agaricomycetidae</taxon>
        <taxon>Boletales</taxon>
        <taxon>Sclerodermatineae</taxon>
        <taxon>Pisolithaceae</taxon>
        <taxon>Pisolithus</taxon>
    </lineage>
</organism>
<reference evidence="1 2" key="1">
    <citation type="submission" date="2014-04" db="EMBL/GenBank/DDBJ databases">
        <authorList>
            <consortium name="DOE Joint Genome Institute"/>
            <person name="Kuo A."/>
            <person name="Kohler A."/>
            <person name="Costa M.D."/>
            <person name="Nagy L.G."/>
            <person name="Floudas D."/>
            <person name="Copeland A."/>
            <person name="Barry K.W."/>
            <person name="Cichocki N."/>
            <person name="Veneault-Fourrey C."/>
            <person name="LaButti K."/>
            <person name="Lindquist E.A."/>
            <person name="Lipzen A."/>
            <person name="Lundell T."/>
            <person name="Morin E."/>
            <person name="Murat C."/>
            <person name="Sun H."/>
            <person name="Tunlid A."/>
            <person name="Henrissat B."/>
            <person name="Grigoriev I.V."/>
            <person name="Hibbett D.S."/>
            <person name="Martin F."/>
            <person name="Nordberg H.P."/>
            <person name="Cantor M.N."/>
            <person name="Hua S.X."/>
        </authorList>
    </citation>
    <scope>NUCLEOTIDE SEQUENCE [LARGE SCALE GENOMIC DNA]</scope>
    <source>
        <strain evidence="1 2">Marx 270</strain>
    </source>
</reference>